<evidence type="ECO:0000259" key="1">
    <source>
        <dbReference type="Pfam" id="PF19050"/>
    </source>
</evidence>
<name>A0ABU9GT79_9GAMM</name>
<dbReference type="SUPFAM" id="SSF56300">
    <property type="entry name" value="Metallo-dependent phosphatases"/>
    <property type="match status" value="1"/>
</dbReference>
<accession>A0ABU9GT79</accession>
<sequence length="509" mass="58345">MKLLLGPLLGIESDTVYTVCFVTPLDCDVAALQLSNGDVINASVITTMYYGKFWRAEIELTAPAQGIVIDYSIQTTSEQLIEDHNNRKAWSFYVPAKNEQPECIYTSCNGFSSPDLINKTSDPYLLWKRIKATHEPRINSVRNNIPVIDAPYSMMMMGGDQLYADSIWNDVAELKQWSAKSLQEKQAKKSSKVLQSQVAKFYEKLYFERWNQPDTSLMLASIPTVMMWDDHDIFDGWGSYPEEIQNWGVHKTIFAQAKYYFELFQIRSLKNKALFNTKAEHYALAFTFRENHILALDNRSQRSLKQVMSEQQWSEVVDYLKQTVNQGNLFILSAVPVVYRDFSVAESYVDTTPWEDELADDLKDHWRAKEHQGERARLIMNLLSNAKKRQQQSTLNKTVIFSGDVHVGCLGVITDKTDSPVTKVHQVVSSGIVHPAPSRLAWLGIVTSTNDRDEYLNEDNSIMAKMLAPIHSDKYIRSRNYVTVSTGTDKKLWINWQTENKDKPIYPIS</sequence>
<dbReference type="PANTHER" id="PTHR46689:SF1">
    <property type="entry name" value="PHOD-LIKE PHOSPHATASE DOMAIN-CONTAINING PROTEIN"/>
    <property type="match status" value="1"/>
</dbReference>
<protein>
    <submittedName>
        <fullName evidence="2">Alkaline phosphatase D family protein</fullName>
        <ecNumber evidence="2">3.1.3.1</ecNumber>
    </submittedName>
</protein>
<keyword evidence="2" id="KW-0378">Hydrolase</keyword>
<dbReference type="Gene3D" id="3.60.21.70">
    <property type="entry name" value="PhoD-like phosphatase"/>
    <property type="match status" value="1"/>
</dbReference>
<dbReference type="Pfam" id="PF19050">
    <property type="entry name" value="PhoD_2"/>
    <property type="match status" value="1"/>
</dbReference>
<dbReference type="InterPro" id="IPR038607">
    <property type="entry name" value="PhoD-like_sf"/>
</dbReference>
<dbReference type="InterPro" id="IPR029052">
    <property type="entry name" value="Metallo-depent_PP-like"/>
</dbReference>
<dbReference type="RefSeq" id="WP_341598593.1">
    <property type="nucleotide sequence ID" value="NZ_JBAKAZ010000057.1"/>
</dbReference>
<dbReference type="Proteomes" id="UP001369082">
    <property type="component" value="Unassembled WGS sequence"/>
</dbReference>
<dbReference type="InterPro" id="IPR018946">
    <property type="entry name" value="PhoD-like_MPP"/>
</dbReference>
<evidence type="ECO:0000313" key="2">
    <source>
        <dbReference type="EMBL" id="MEL0630466.1"/>
    </source>
</evidence>
<organism evidence="2 3">
    <name type="scientific">Psychromonas aquatilis</name>
    <dbReference type="NCBI Taxonomy" id="2005072"/>
    <lineage>
        <taxon>Bacteria</taxon>
        <taxon>Pseudomonadati</taxon>
        <taxon>Pseudomonadota</taxon>
        <taxon>Gammaproteobacteria</taxon>
        <taxon>Alteromonadales</taxon>
        <taxon>Psychromonadaceae</taxon>
        <taxon>Psychromonas</taxon>
    </lineage>
</organism>
<dbReference type="EMBL" id="JBAKAZ010000057">
    <property type="protein sequence ID" value="MEL0630466.1"/>
    <property type="molecule type" value="Genomic_DNA"/>
</dbReference>
<keyword evidence="3" id="KW-1185">Reference proteome</keyword>
<proteinExistence type="predicted"/>
<dbReference type="PANTHER" id="PTHR46689">
    <property type="entry name" value="MEMBRANE PROTEIN, PUTATIVE-RELATED"/>
    <property type="match status" value="1"/>
</dbReference>
<dbReference type="CDD" id="cd07389">
    <property type="entry name" value="MPP_PhoD"/>
    <property type="match status" value="1"/>
</dbReference>
<gene>
    <name evidence="2" type="ORF">V6256_12690</name>
</gene>
<evidence type="ECO:0000313" key="3">
    <source>
        <dbReference type="Proteomes" id="UP001369082"/>
    </source>
</evidence>
<dbReference type="EC" id="3.1.3.1" evidence="2"/>
<reference evidence="2 3" key="1">
    <citation type="submission" date="2024-02" db="EMBL/GenBank/DDBJ databases">
        <title>Bacteria isolated from the canopy kelp, Nereocystis luetkeana.</title>
        <authorList>
            <person name="Pfister C.A."/>
            <person name="Younker I.T."/>
            <person name="Light S.H."/>
        </authorList>
    </citation>
    <scope>NUCLEOTIDE SEQUENCE [LARGE SCALE GENOMIC DNA]</scope>
    <source>
        <strain evidence="2 3">TI.1.05</strain>
    </source>
</reference>
<comment type="caution">
    <text evidence="2">The sequence shown here is derived from an EMBL/GenBank/DDBJ whole genome shotgun (WGS) entry which is preliminary data.</text>
</comment>
<dbReference type="GO" id="GO:0004035">
    <property type="term" value="F:alkaline phosphatase activity"/>
    <property type="evidence" value="ECO:0007669"/>
    <property type="project" value="UniProtKB-EC"/>
</dbReference>
<feature type="domain" description="PhoD-like phosphatase" evidence="1">
    <location>
        <begin position="155"/>
        <end position="351"/>
    </location>
</feature>
<dbReference type="InterPro" id="IPR043904">
    <property type="entry name" value="PhoD_2-like"/>
</dbReference>